<proteinExistence type="inferred from homology"/>
<protein>
    <recommendedName>
        <fullName evidence="8">Monocopper oxidase-like protein SKU5</fullName>
    </recommendedName>
</protein>
<dbReference type="Pfam" id="PF07731">
    <property type="entry name" value="Cu-oxidase_2"/>
    <property type="match status" value="1"/>
</dbReference>
<evidence type="ECO:0000259" key="5">
    <source>
        <dbReference type="Pfam" id="PF07732"/>
    </source>
</evidence>
<dbReference type="GO" id="GO:0016491">
    <property type="term" value="F:oxidoreductase activity"/>
    <property type="evidence" value="ECO:0007669"/>
    <property type="project" value="InterPro"/>
</dbReference>
<dbReference type="InterPro" id="IPR008972">
    <property type="entry name" value="Cupredoxin"/>
</dbReference>
<dbReference type="Pfam" id="PF07732">
    <property type="entry name" value="Cu-oxidase_3"/>
    <property type="match status" value="1"/>
</dbReference>
<dbReference type="PANTHER" id="PTHR11709">
    <property type="entry name" value="MULTI-COPPER OXIDASE"/>
    <property type="match status" value="1"/>
</dbReference>
<feature type="domain" description="Plastocyanin-like" evidence="4">
    <location>
        <begin position="394"/>
        <end position="529"/>
    </location>
</feature>
<comment type="caution">
    <text evidence="6">The sequence shown here is derived from an EMBL/GenBank/DDBJ whole genome shotgun (WGS) entry which is preliminary data.</text>
</comment>
<organism evidence="6 7">
    <name type="scientific">Ambrosia artemisiifolia</name>
    <name type="common">Common ragweed</name>
    <dbReference type="NCBI Taxonomy" id="4212"/>
    <lineage>
        <taxon>Eukaryota</taxon>
        <taxon>Viridiplantae</taxon>
        <taxon>Streptophyta</taxon>
        <taxon>Embryophyta</taxon>
        <taxon>Tracheophyta</taxon>
        <taxon>Spermatophyta</taxon>
        <taxon>Magnoliopsida</taxon>
        <taxon>eudicotyledons</taxon>
        <taxon>Gunneridae</taxon>
        <taxon>Pentapetalae</taxon>
        <taxon>asterids</taxon>
        <taxon>campanulids</taxon>
        <taxon>Asterales</taxon>
        <taxon>Asteraceae</taxon>
        <taxon>Asteroideae</taxon>
        <taxon>Heliantheae alliance</taxon>
        <taxon>Heliantheae</taxon>
        <taxon>Ambrosia</taxon>
    </lineage>
</organism>
<evidence type="ECO:0000313" key="6">
    <source>
        <dbReference type="EMBL" id="KAI7750864.1"/>
    </source>
</evidence>
<evidence type="ECO:0000256" key="2">
    <source>
        <dbReference type="ARBA" id="ARBA00023180"/>
    </source>
</evidence>
<evidence type="ECO:0000313" key="7">
    <source>
        <dbReference type="Proteomes" id="UP001206925"/>
    </source>
</evidence>
<dbReference type="InterPro" id="IPR011706">
    <property type="entry name" value="Cu-oxidase_C"/>
</dbReference>
<gene>
    <name evidence="6" type="ORF">M8C21_025270</name>
</gene>
<evidence type="ECO:0000259" key="3">
    <source>
        <dbReference type="Pfam" id="PF00394"/>
    </source>
</evidence>
<dbReference type="CDD" id="cd13846">
    <property type="entry name" value="CuRO_1_AAO_like_1"/>
    <property type="match status" value="1"/>
</dbReference>
<evidence type="ECO:0000259" key="4">
    <source>
        <dbReference type="Pfam" id="PF07731"/>
    </source>
</evidence>
<comment type="similarity">
    <text evidence="1">Belongs to the multicopper oxidase family.</text>
</comment>
<feature type="domain" description="Plastocyanin-like" evidence="5">
    <location>
        <begin position="89"/>
        <end position="208"/>
    </location>
</feature>
<keyword evidence="2" id="KW-0325">Glycoprotein</keyword>
<dbReference type="InterPro" id="IPR034273">
    <property type="entry name" value="CuRO_1_AAO-like"/>
</dbReference>
<sequence length="590" mass="66297">MDDAACYFCIEVESQKRTTTYEMLPGAPTCSGEAVAPKRQLKAMYDATVDRECLLPFNDFRSQAGAFADPTVVLDEASDPTANYELEYSYITASPLGVPQQVIAVNGKFPGPTLNVTTNYHVIVNVKNRLDESLLITWYNIMTLPGIEMRRSSWQDGVLGTNCPIPSKWNWTYHFQVKDQIGSYHYVPSTNFQRAAGGFGGFVVTNRKVIKLPFDMPDEDMVITIGDWFTRNHSVNGINHTTLNVDPGKTYRIRVINVGVSTCLNFRIQNHSLLLAEAEGHYTSQQNYSSFDIHVGQSYSFLVTMDQNASSDFYVVASPRFVDQSEWQRVTGFTFIRMNNSASGARPNPQGSFHYGSINITDTYVLRSVPPVMISGTRRASLNGISFANPKITPVRLADRHNVKGAYKLNFPKTPLNEPPRIARSIINETYKAFVEIVLQNNDTVVQSFHMDGYSFFVVGMAYGNWTEDSRGSYNRWDAISRSTTQVFPGGWTAILVYLDNVGAWNLRTVNLDRWYLGQETYIRIINPEDHEQKTELPVPDNALFCGVLGHLQRPQRTLSSAGSTIQEQSMSNYLMIVAFAAAVVYVMMI</sequence>
<accession>A0AAD5GRN8</accession>
<keyword evidence="7" id="KW-1185">Reference proteome</keyword>
<dbReference type="GO" id="GO:0005886">
    <property type="term" value="C:plasma membrane"/>
    <property type="evidence" value="ECO:0007669"/>
    <property type="project" value="TreeGrafter"/>
</dbReference>
<dbReference type="GO" id="GO:0005507">
    <property type="term" value="F:copper ion binding"/>
    <property type="evidence" value="ECO:0007669"/>
    <property type="project" value="InterPro"/>
</dbReference>
<dbReference type="SUPFAM" id="SSF49503">
    <property type="entry name" value="Cupredoxins"/>
    <property type="match status" value="3"/>
</dbReference>
<dbReference type="Pfam" id="PF00394">
    <property type="entry name" value="Cu-oxidase"/>
    <property type="match status" value="1"/>
</dbReference>
<dbReference type="Gene3D" id="2.60.40.420">
    <property type="entry name" value="Cupredoxins - blue copper proteins"/>
    <property type="match status" value="3"/>
</dbReference>
<name>A0AAD5GRN8_AMBAR</name>
<dbReference type="InterPro" id="IPR001117">
    <property type="entry name" value="Cu-oxidase_2nd"/>
</dbReference>
<dbReference type="EMBL" id="JAMZMK010006074">
    <property type="protein sequence ID" value="KAI7750864.1"/>
    <property type="molecule type" value="Genomic_DNA"/>
</dbReference>
<evidence type="ECO:0008006" key="8">
    <source>
        <dbReference type="Google" id="ProtNLM"/>
    </source>
</evidence>
<dbReference type="PANTHER" id="PTHR11709:SF425">
    <property type="entry name" value="L-ASCORBATE OXIDASE"/>
    <property type="match status" value="1"/>
</dbReference>
<feature type="domain" description="Plastocyanin-like" evidence="3">
    <location>
        <begin position="236"/>
        <end position="340"/>
    </location>
</feature>
<dbReference type="InterPro" id="IPR011707">
    <property type="entry name" value="Cu-oxidase-like_N"/>
</dbReference>
<dbReference type="AlphaFoldDB" id="A0AAD5GRN8"/>
<evidence type="ECO:0000256" key="1">
    <source>
        <dbReference type="ARBA" id="ARBA00010609"/>
    </source>
</evidence>
<reference evidence="6" key="1">
    <citation type="submission" date="2022-06" db="EMBL/GenBank/DDBJ databases">
        <title>Uncovering the hologenomic basis of an extraordinary plant invasion.</title>
        <authorList>
            <person name="Bieker V.C."/>
            <person name="Martin M.D."/>
            <person name="Gilbert T."/>
            <person name="Hodgins K."/>
            <person name="Battlay P."/>
            <person name="Petersen B."/>
            <person name="Wilson J."/>
        </authorList>
    </citation>
    <scope>NUCLEOTIDE SEQUENCE</scope>
    <source>
        <strain evidence="6">AA19_3_7</strain>
        <tissue evidence="6">Leaf</tissue>
    </source>
</reference>
<dbReference type="Proteomes" id="UP001206925">
    <property type="component" value="Unassembled WGS sequence"/>
</dbReference>
<dbReference type="FunFam" id="2.60.40.420:FF:000016">
    <property type="entry name" value="Monocopper oxidase-like protein"/>
    <property type="match status" value="1"/>
</dbReference>
<dbReference type="InterPro" id="IPR045087">
    <property type="entry name" value="Cu-oxidase_fam"/>
</dbReference>